<dbReference type="SUPFAM" id="SSF47413">
    <property type="entry name" value="lambda repressor-like DNA-binding domains"/>
    <property type="match status" value="1"/>
</dbReference>
<sequence length="411" mass="45904">MSKARAWARRLRTERSRRGWSQRDLALQLSAVADRKLPEPESIVRRIRDHECGKHRPDDEYAELYCRLYGLSESALFDEEEGAADLGDEIDAIELARRAAASDVSRETLERLELAVDDLASDYPRTPPAQLLGRVRRHLEYVTRLFDGRKTLAEHRRLLVAGGWLSLLAATCHIDLRQYPAAAARLRTAGQLAGHAGHDEIRAWCLETEAWQALTEGDYQHAMILAQGAQNVAPRTSSAFIQATGQEGRAWARMGKSTETRAALHRIHRMVSPMPMPDRPEHHFRYDPAKSDAYTATTLSWLGDPAAVNYARQVLARLESAVDGGPRPRRAASARLDLALALLAIDEPGEAGYIARQALMSGLLVPSNYWRAKEVIAGVEEHGLTEAVELREVYRELYGSPSDPQRPQINS</sequence>
<name>A0A7X0U6Z9_9ACTN</name>
<dbReference type="EMBL" id="JACHMI010000001">
    <property type="protein sequence ID" value="MBB6556980.1"/>
    <property type="molecule type" value="Genomic_DNA"/>
</dbReference>
<dbReference type="InterPro" id="IPR010982">
    <property type="entry name" value="Lambda_DNA-bd_dom_sf"/>
</dbReference>
<reference evidence="1 2" key="1">
    <citation type="submission" date="2020-08" db="EMBL/GenBank/DDBJ databases">
        <title>Sequencing the genomes of 1000 actinobacteria strains.</title>
        <authorList>
            <person name="Klenk H.-P."/>
        </authorList>
    </citation>
    <scope>NUCLEOTIDE SEQUENCE [LARGE SCALE GENOMIC DNA]</scope>
    <source>
        <strain evidence="1 2">DSM 43768</strain>
    </source>
</reference>
<dbReference type="Proteomes" id="UP000565579">
    <property type="component" value="Unassembled WGS sequence"/>
</dbReference>
<dbReference type="InterPro" id="IPR011990">
    <property type="entry name" value="TPR-like_helical_dom_sf"/>
</dbReference>
<dbReference type="AlphaFoldDB" id="A0A7X0U6Z9"/>
<proteinExistence type="predicted"/>
<dbReference type="SUPFAM" id="SSF48452">
    <property type="entry name" value="TPR-like"/>
    <property type="match status" value="1"/>
</dbReference>
<evidence type="ECO:0000313" key="2">
    <source>
        <dbReference type="Proteomes" id="UP000565579"/>
    </source>
</evidence>
<protein>
    <submittedName>
        <fullName evidence="1">Transcriptional regulator with XRE-family HTH domain</fullName>
    </submittedName>
</protein>
<gene>
    <name evidence="1" type="ORF">HD593_011775</name>
</gene>
<comment type="caution">
    <text evidence="1">The sequence shown here is derived from an EMBL/GenBank/DDBJ whole genome shotgun (WGS) entry which is preliminary data.</text>
</comment>
<accession>A0A7X0U6Z9</accession>
<dbReference type="Gene3D" id="1.10.260.40">
    <property type="entry name" value="lambda repressor-like DNA-binding domains"/>
    <property type="match status" value="1"/>
</dbReference>
<dbReference type="GO" id="GO:0003677">
    <property type="term" value="F:DNA binding"/>
    <property type="evidence" value="ECO:0007669"/>
    <property type="project" value="InterPro"/>
</dbReference>
<keyword evidence="2" id="KW-1185">Reference proteome</keyword>
<evidence type="ECO:0000313" key="1">
    <source>
        <dbReference type="EMBL" id="MBB6556980.1"/>
    </source>
</evidence>
<dbReference type="RefSeq" id="WP_185111384.1">
    <property type="nucleotide sequence ID" value="NZ_BAAAXY010000278.1"/>
</dbReference>
<organism evidence="1 2">
    <name type="scientific">Nonomuraea rubra</name>
    <dbReference type="NCBI Taxonomy" id="46180"/>
    <lineage>
        <taxon>Bacteria</taxon>
        <taxon>Bacillati</taxon>
        <taxon>Actinomycetota</taxon>
        <taxon>Actinomycetes</taxon>
        <taxon>Streptosporangiales</taxon>
        <taxon>Streptosporangiaceae</taxon>
        <taxon>Nonomuraea</taxon>
    </lineage>
</organism>